<proteinExistence type="inferred from homology"/>
<dbReference type="InterPro" id="IPR037505">
    <property type="entry name" value="pH-resp_palC"/>
</dbReference>
<organism evidence="5 6">
    <name type="scientific">Vanrija albida</name>
    <dbReference type="NCBI Taxonomy" id="181172"/>
    <lineage>
        <taxon>Eukaryota</taxon>
        <taxon>Fungi</taxon>
        <taxon>Dikarya</taxon>
        <taxon>Basidiomycota</taxon>
        <taxon>Agaricomycotina</taxon>
        <taxon>Tremellomycetes</taxon>
        <taxon>Trichosporonales</taxon>
        <taxon>Trichosporonaceae</taxon>
        <taxon>Vanrija</taxon>
    </lineage>
</organism>
<dbReference type="PANTHER" id="PTHR40463:SF1">
    <property type="entry name" value="PH-RESPONSE REGULATOR PROTEIN PALC"/>
    <property type="match status" value="1"/>
</dbReference>
<dbReference type="PANTHER" id="PTHR40463">
    <property type="entry name" value="PH-RESPONSE REGULATOR PROTEIN PALC"/>
    <property type="match status" value="1"/>
</dbReference>
<dbReference type="InterPro" id="IPR004328">
    <property type="entry name" value="BRO1_dom"/>
</dbReference>
<accession>A0ABR3PV45</accession>
<protein>
    <recommendedName>
        <fullName evidence="2">pH-response regulator protein palC</fullName>
    </recommendedName>
</protein>
<dbReference type="GeneID" id="95989054"/>
<evidence type="ECO:0000313" key="6">
    <source>
        <dbReference type="Proteomes" id="UP001565368"/>
    </source>
</evidence>
<reference evidence="5 6" key="1">
    <citation type="submission" date="2023-08" db="EMBL/GenBank/DDBJ databases">
        <title>Annotated Genome Sequence of Vanrija albida AlHP1.</title>
        <authorList>
            <person name="Herzog R."/>
        </authorList>
    </citation>
    <scope>NUCLEOTIDE SEQUENCE [LARGE SCALE GENOMIC DNA]</scope>
    <source>
        <strain evidence="5 6">AlHP1</strain>
    </source>
</reference>
<feature type="domain" description="BRO1" evidence="4">
    <location>
        <begin position="2"/>
        <end position="455"/>
    </location>
</feature>
<evidence type="ECO:0000259" key="4">
    <source>
        <dbReference type="PROSITE" id="PS51180"/>
    </source>
</evidence>
<evidence type="ECO:0000256" key="3">
    <source>
        <dbReference type="SAM" id="MobiDB-lite"/>
    </source>
</evidence>
<comment type="similarity">
    <text evidence="1">Belongs to the palC family.</text>
</comment>
<sequence>MAPYLFPYPTTGPVTLSNVFVDRQLAYSTELAEATVARTRLQIALKAAAGNEPGSSALAVLEAVQVYHPYLRGIIACLETDDLLVKGELAFPWKSSLTASLTSNSVLTFPTIEAEHYYVVLAYSIALANYAHAILNALPRFEAEPGSKAVPNIIVEDAQKTNAGLTRAVDLLSQASGVADWAAANVSPGLEPARQATGGRLGRSKWPVETGPEAFRALSMVLLADAHITAIRKLLLPVLAHQLFAPPGPPLPSNHPSASLLSKLYLYVSELYTSSAALFKVHEATRSSSSGRKLFSGIRKDRELPETDAADSEVIPELKRYLRKEALLSSALAYKWLGVDAGENSKGAKVGEAVAWVKEAQSRLGELEDGKVADRMKGLSLGKGGERRKEARKVRQGRVDRELADIAAWTSAYTKMNDTVAFQPIPPASTLVAPPGRPIFAAKVFTPPAPKFAPLERSSEDSLRKVEPDAKQEEASYAGKGSYF</sequence>
<dbReference type="Gene3D" id="1.25.40.280">
    <property type="entry name" value="alix/aip1 like domains"/>
    <property type="match status" value="1"/>
</dbReference>
<evidence type="ECO:0000313" key="5">
    <source>
        <dbReference type="EMBL" id="KAL1406315.1"/>
    </source>
</evidence>
<dbReference type="InterPro" id="IPR038499">
    <property type="entry name" value="BRO1_sf"/>
</dbReference>
<name>A0ABR3PV45_9TREE</name>
<dbReference type="Proteomes" id="UP001565368">
    <property type="component" value="Unassembled WGS sequence"/>
</dbReference>
<evidence type="ECO:0000256" key="2">
    <source>
        <dbReference type="ARBA" id="ARBA00022193"/>
    </source>
</evidence>
<keyword evidence="6" id="KW-1185">Reference proteome</keyword>
<dbReference type="RefSeq" id="XP_069206259.1">
    <property type="nucleotide sequence ID" value="XM_069356418.1"/>
</dbReference>
<feature type="region of interest" description="Disordered" evidence="3">
    <location>
        <begin position="451"/>
        <end position="484"/>
    </location>
</feature>
<evidence type="ECO:0000256" key="1">
    <source>
        <dbReference type="ARBA" id="ARBA00010997"/>
    </source>
</evidence>
<comment type="caution">
    <text evidence="5">The sequence shown here is derived from an EMBL/GenBank/DDBJ whole genome shotgun (WGS) entry which is preliminary data.</text>
</comment>
<gene>
    <name evidence="5" type="ORF">Q8F55_008011</name>
</gene>
<dbReference type="EMBL" id="JBBXJM010000006">
    <property type="protein sequence ID" value="KAL1406315.1"/>
    <property type="molecule type" value="Genomic_DNA"/>
</dbReference>
<dbReference type="Pfam" id="PF03097">
    <property type="entry name" value="BRO1"/>
    <property type="match status" value="1"/>
</dbReference>
<feature type="compositionally biased region" description="Basic and acidic residues" evidence="3">
    <location>
        <begin position="457"/>
        <end position="474"/>
    </location>
</feature>
<dbReference type="PROSITE" id="PS51180">
    <property type="entry name" value="BRO1"/>
    <property type="match status" value="1"/>
</dbReference>
<dbReference type="SMART" id="SM01041">
    <property type="entry name" value="BRO1"/>
    <property type="match status" value="1"/>
</dbReference>